<evidence type="ECO:0000256" key="1">
    <source>
        <dbReference type="ARBA" id="ARBA00004496"/>
    </source>
</evidence>
<dbReference type="AlphaFoldDB" id="A0A6G1SM34"/>
<dbReference type="GO" id="GO:0005737">
    <property type="term" value="C:cytoplasm"/>
    <property type="evidence" value="ECO:0007669"/>
    <property type="project" value="UniProtKB-SubCell"/>
</dbReference>
<evidence type="ECO:0000256" key="2">
    <source>
        <dbReference type="ARBA" id="ARBA00022490"/>
    </source>
</evidence>
<dbReference type="SUPFAM" id="SSF48371">
    <property type="entry name" value="ARM repeat"/>
    <property type="match status" value="1"/>
</dbReference>
<dbReference type="GO" id="GO:0051879">
    <property type="term" value="F:Hsp90 protein binding"/>
    <property type="evidence" value="ECO:0007669"/>
    <property type="project" value="TreeGrafter"/>
</dbReference>
<evidence type="ECO:0000313" key="5">
    <source>
        <dbReference type="EMBL" id="MDE50960.1"/>
    </source>
</evidence>
<accession>A0A6G1SM34</accession>
<feature type="domain" description="UNC-45/Cro1/She4 central" evidence="4">
    <location>
        <begin position="237"/>
        <end position="383"/>
    </location>
</feature>
<organism evidence="5">
    <name type="scientific">Aceria tosichella</name>
    <name type="common">wheat curl mite</name>
    <dbReference type="NCBI Taxonomy" id="561515"/>
    <lineage>
        <taxon>Eukaryota</taxon>
        <taxon>Metazoa</taxon>
        <taxon>Ecdysozoa</taxon>
        <taxon>Arthropoda</taxon>
        <taxon>Chelicerata</taxon>
        <taxon>Arachnida</taxon>
        <taxon>Acari</taxon>
        <taxon>Acariformes</taxon>
        <taxon>Trombidiformes</taxon>
        <taxon>Prostigmata</taxon>
        <taxon>Eupodina</taxon>
        <taxon>Eriophyoidea</taxon>
        <taxon>Eriophyidae</taxon>
        <taxon>Eriophyinae</taxon>
        <taxon>Aceriini</taxon>
        <taxon>Aceria</taxon>
    </lineage>
</organism>
<dbReference type="PANTHER" id="PTHR45994">
    <property type="entry name" value="FI21225P1"/>
    <property type="match status" value="1"/>
</dbReference>
<dbReference type="InterPro" id="IPR024660">
    <property type="entry name" value="UCS_central_dom"/>
</dbReference>
<dbReference type="Gene3D" id="1.25.10.10">
    <property type="entry name" value="Leucine-rich Repeat Variant"/>
    <property type="match status" value="2"/>
</dbReference>
<evidence type="ECO:0000259" key="4">
    <source>
        <dbReference type="Pfam" id="PF11701"/>
    </source>
</evidence>
<dbReference type="InterPro" id="IPR011989">
    <property type="entry name" value="ARM-like"/>
</dbReference>
<proteinExistence type="predicted"/>
<sequence length="827" mass="92161">MNLDKIIECLRDTSLKDTQTTDKAFNNLIVLARDSSPETVYAHPDCFKIIGEYIEKSKQETGGGTQFVISCFRLLSELARMSVTRAKGILGHFPIDYLTDIIAYSNDNSLMTAYQYLVQTLLNTLAGVQEALNKLKKQAKLDKERTLTVSQSICNQVQKKVEDDMVKENEPLIMEILLRLIKRSSSHIISATARDTLLALVMSNIDYQGLNFGVQLVKEDCLQHLLDIASEVEELKSPSSMEISSMTHSLVAACLEKIFSCHDHDQVREKFRETTQEYLNKLLRNPDIDDKVRAAKIFTVLLAGPSEIGNSCIGQAGMIEMILAMASSDEYAQQKAALDAIIAAASKKDKCNAIANLGDKVLNELRESKNEEIRLRALVGLSKVSSVGSTDASIRPLTAEANPRYARDCRAIISRPTPEFTLKQYAIEALAYLSFDGTVKEELVEDRQALNALFETMTFDVNSPVVYSILNIFVNLTNSYDKQEQPPELVELAKFAQQHVPQEHPLDKHEIVKSRVEKLAISDLVTKLVQLANIESKAAKELIARIMNALAEVEHVRGRLVQQGAVTLLMALAQTDAKTPEKSCILATHALARLGITMDPQLVYQGQRLVAVIKPLKRLLKPECTALQNFEALLALTNIAQANETCRNHILNDNGFSLIESLMFEEHEMIRRAAVQCVVNLIREPQMVSLYEADNDRVKYLIILCQEEDLETVKAASGALAMLCQVSEKACEKIFEAKQWEEILMLLLSNENMELVHRAVVIVKCIVSCKDQKLAERIYASQISDVLMALTMPQLEGVPQPIKELASSIIKSNMANSTNEGSDSDDD</sequence>
<evidence type="ECO:0000256" key="3">
    <source>
        <dbReference type="SAM" id="Coils"/>
    </source>
</evidence>
<reference evidence="5" key="1">
    <citation type="submission" date="2018-10" db="EMBL/GenBank/DDBJ databases">
        <title>Transcriptome assembly of Aceria tosichella (Wheat curl mite) Type 2.</title>
        <authorList>
            <person name="Scully E.D."/>
            <person name="Geib S.M."/>
            <person name="Palmer N.A."/>
            <person name="Gupta A.K."/>
            <person name="Sarath G."/>
            <person name="Tatineni S."/>
        </authorList>
    </citation>
    <scope>NUCLEOTIDE SEQUENCE</scope>
    <source>
        <strain evidence="5">LincolnNE</strain>
    </source>
</reference>
<dbReference type="EMBL" id="GGYP01006189">
    <property type="protein sequence ID" value="MDE50960.1"/>
    <property type="molecule type" value="Transcribed_RNA"/>
</dbReference>
<protein>
    <submittedName>
        <fullName evidence="5">Protein unc-45 B</fullName>
    </submittedName>
</protein>
<gene>
    <name evidence="5" type="primary">unc45b</name>
    <name evidence="5" type="ORF">g.509</name>
</gene>
<dbReference type="Pfam" id="PF11701">
    <property type="entry name" value="UNC45-central"/>
    <property type="match status" value="1"/>
</dbReference>
<dbReference type="PANTHER" id="PTHR45994:SF1">
    <property type="entry name" value="FI21225P1"/>
    <property type="match status" value="1"/>
</dbReference>
<keyword evidence="2" id="KW-0963">Cytoplasm</keyword>
<feature type="coiled-coil region" evidence="3">
    <location>
        <begin position="118"/>
        <end position="145"/>
    </location>
</feature>
<keyword evidence="3" id="KW-0175">Coiled coil</keyword>
<name>A0A6G1SM34_9ACAR</name>
<comment type="subcellular location">
    <subcellularLocation>
        <location evidence="1">Cytoplasm</location>
    </subcellularLocation>
</comment>
<dbReference type="InterPro" id="IPR016024">
    <property type="entry name" value="ARM-type_fold"/>
</dbReference>